<dbReference type="Gene3D" id="1.10.510.10">
    <property type="entry name" value="Transferase(Phosphotransferase) domain 1"/>
    <property type="match status" value="1"/>
</dbReference>
<dbReference type="InterPro" id="IPR027417">
    <property type="entry name" value="P-loop_NTPase"/>
</dbReference>
<feature type="binding site" evidence="3">
    <location>
        <position position="55"/>
    </location>
    <ligand>
        <name>ATP</name>
        <dbReference type="ChEBI" id="CHEBI:30616"/>
    </ligand>
</feature>
<keyword evidence="2 3" id="KW-0067">ATP-binding</keyword>
<feature type="compositionally biased region" description="Basic and acidic residues" evidence="4">
    <location>
        <begin position="320"/>
        <end position="329"/>
    </location>
</feature>
<dbReference type="Pfam" id="PF00069">
    <property type="entry name" value="Pkinase"/>
    <property type="match status" value="1"/>
</dbReference>
<dbReference type="SUPFAM" id="SSF46894">
    <property type="entry name" value="C-terminal effector domain of the bipartite response regulators"/>
    <property type="match status" value="1"/>
</dbReference>
<reference evidence="7 8" key="1">
    <citation type="submission" date="2024-10" db="EMBL/GenBank/DDBJ databases">
        <title>The Natural Products Discovery Center: Release of the First 8490 Sequenced Strains for Exploring Actinobacteria Biosynthetic Diversity.</title>
        <authorList>
            <person name="Kalkreuter E."/>
            <person name="Kautsar S.A."/>
            <person name="Yang D."/>
            <person name="Bader C.D."/>
            <person name="Teijaro C.N."/>
            <person name="Fluegel L."/>
            <person name="Davis C.M."/>
            <person name="Simpson J.R."/>
            <person name="Lauterbach L."/>
            <person name="Steele A.D."/>
            <person name="Gui C."/>
            <person name="Meng S."/>
            <person name="Li G."/>
            <person name="Viehrig K."/>
            <person name="Ye F."/>
            <person name="Su P."/>
            <person name="Kiefer A.F."/>
            <person name="Nichols A."/>
            <person name="Cepeda A.J."/>
            <person name="Yan W."/>
            <person name="Fan B."/>
            <person name="Jiang Y."/>
            <person name="Adhikari A."/>
            <person name="Zheng C.-J."/>
            <person name="Schuster L."/>
            <person name="Cowan T.M."/>
            <person name="Smanski M.J."/>
            <person name="Chevrette M.G."/>
            <person name="De Carvalho L.P.S."/>
            <person name="Shen B."/>
        </authorList>
    </citation>
    <scope>NUCLEOTIDE SEQUENCE [LARGE SCALE GENOMIC DNA]</scope>
    <source>
        <strain evidence="7 8">NPDC004550</strain>
    </source>
</reference>
<evidence type="ECO:0000313" key="8">
    <source>
        <dbReference type="Proteomes" id="UP001601521"/>
    </source>
</evidence>
<organism evidence="7 8">
    <name type="scientific">Nocardia africana</name>
    <dbReference type="NCBI Taxonomy" id="134964"/>
    <lineage>
        <taxon>Bacteria</taxon>
        <taxon>Bacillati</taxon>
        <taxon>Actinomycetota</taxon>
        <taxon>Actinomycetes</taxon>
        <taxon>Mycobacteriales</taxon>
        <taxon>Nocardiaceae</taxon>
        <taxon>Nocardia</taxon>
    </lineage>
</organism>
<dbReference type="GO" id="GO:0016301">
    <property type="term" value="F:kinase activity"/>
    <property type="evidence" value="ECO:0007669"/>
    <property type="project" value="UniProtKB-KW"/>
</dbReference>
<dbReference type="PROSITE" id="PS50011">
    <property type="entry name" value="PROTEIN_KINASE_DOM"/>
    <property type="match status" value="1"/>
</dbReference>
<dbReference type="Gene3D" id="3.30.200.20">
    <property type="entry name" value="Phosphorylase Kinase, domain 1"/>
    <property type="match status" value="1"/>
</dbReference>
<dbReference type="InterPro" id="IPR011990">
    <property type="entry name" value="TPR-like_helical_dom_sf"/>
</dbReference>
<dbReference type="PRINTS" id="PR00364">
    <property type="entry name" value="DISEASERSIST"/>
</dbReference>
<comment type="caution">
    <text evidence="7">The sequence shown here is derived from an EMBL/GenBank/DDBJ whole genome shotgun (WGS) entry which is preliminary data.</text>
</comment>
<evidence type="ECO:0000256" key="4">
    <source>
        <dbReference type="SAM" id="MobiDB-lite"/>
    </source>
</evidence>
<dbReference type="InterPro" id="IPR036388">
    <property type="entry name" value="WH-like_DNA-bd_sf"/>
</dbReference>
<dbReference type="Pfam" id="PF00196">
    <property type="entry name" value="GerE"/>
    <property type="match status" value="1"/>
</dbReference>
<dbReference type="SUPFAM" id="SSF48452">
    <property type="entry name" value="TPR-like"/>
    <property type="match status" value="1"/>
</dbReference>
<dbReference type="InterPro" id="IPR002182">
    <property type="entry name" value="NB-ARC"/>
</dbReference>
<gene>
    <name evidence="7" type="ORF">ACFYTH_30790</name>
</gene>
<dbReference type="InterPro" id="IPR000792">
    <property type="entry name" value="Tscrpt_reg_LuxR_C"/>
</dbReference>
<feature type="domain" description="HTH luxR-type" evidence="6">
    <location>
        <begin position="1023"/>
        <end position="1088"/>
    </location>
</feature>
<name>A0ABW6NRK6_9NOCA</name>
<dbReference type="CDD" id="cd06170">
    <property type="entry name" value="LuxR_C_like"/>
    <property type="match status" value="1"/>
</dbReference>
<keyword evidence="7" id="KW-0808">Transferase</keyword>
<dbReference type="PROSITE" id="PS00108">
    <property type="entry name" value="PROTEIN_KINASE_ST"/>
    <property type="match status" value="1"/>
</dbReference>
<dbReference type="PANTHER" id="PTHR47691">
    <property type="entry name" value="REGULATOR-RELATED"/>
    <property type="match status" value="1"/>
</dbReference>
<dbReference type="InterPro" id="IPR016032">
    <property type="entry name" value="Sig_transdc_resp-reg_C-effctor"/>
</dbReference>
<dbReference type="Gene3D" id="3.40.50.300">
    <property type="entry name" value="P-loop containing nucleotide triphosphate hydrolases"/>
    <property type="match status" value="1"/>
</dbReference>
<dbReference type="SMART" id="SM00220">
    <property type="entry name" value="S_TKc"/>
    <property type="match status" value="1"/>
</dbReference>
<dbReference type="PROSITE" id="PS00107">
    <property type="entry name" value="PROTEIN_KINASE_ATP"/>
    <property type="match status" value="1"/>
</dbReference>
<dbReference type="Gene3D" id="1.10.10.10">
    <property type="entry name" value="Winged helix-like DNA-binding domain superfamily/Winged helix DNA-binding domain"/>
    <property type="match status" value="1"/>
</dbReference>
<dbReference type="InterPro" id="IPR017441">
    <property type="entry name" value="Protein_kinase_ATP_BS"/>
</dbReference>
<evidence type="ECO:0000256" key="2">
    <source>
        <dbReference type="ARBA" id="ARBA00022840"/>
    </source>
</evidence>
<keyword evidence="7" id="KW-0418">Kinase</keyword>
<dbReference type="CDD" id="cd14014">
    <property type="entry name" value="STKc_PknB_like"/>
    <property type="match status" value="1"/>
</dbReference>
<evidence type="ECO:0000259" key="5">
    <source>
        <dbReference type="PROSITE" id="PS50011"/>
    </source>
</evidence>
<keyword evidence="1 3" id="KW-0547">Nucleotide-binding</keyword>
<feature type="region of interest" description="Disordered" evidence="4">
    <location>
        <begin position="312"/>
        <end position="332"/>
    </location>
</feature>
<evidence type="ECO:0000313" key="7">
    <source>
        <dbReference type="EMBL" id="MFF0457770.1"/>
    </source>
</evidence>
<dbReference type="SMART" id="SM00421">
    <property type="entry name" value="HTH_LUXR"/>
    <property type="match status" value="1"/>
</dbReference>
<protein>
    <submittedName>
        <fullName evidence="7">Protein kinase</fullName>
    </submittedName>
</protein>
<dbReference type="SUPFAM" id="SSF52540">
    <property type="entry name" value="P-loop containing nucleoside triphosphate hydrolases"/>
    <property type="match status" value="1"/>
</dbReference>
<dbReference type="InterPro" id="IPR058852">
    <property type="entry name" value="HTH_77"/>
</dbReference>
<proteinExistence type="predicted"/>
<evidence type="ECO:0000256" key="3">
    <source>
        <dbReference type="PROSITE-ProRule" id="PRU10141"/>
    </source>
</evidence>
<dbReference type="RefSeq" id="WP_387255086.1">
    <property type="nucleotide sequence ID" value="NZ_JBIALX010000019.1"/>
</dbReference>
<dbReference type="Pfam" id="PF25872">
    <property type="entry name" value="HTH_77"/>
    <property type="match status" value="1"/>
</dbReference>
<keyword evidence="8" id="KW-1185">Reference proteome</keyword>
<dbReference type="Pfam" id="PF00931">
    <property type="entry name" value="NB-ARC"/>
    <property type="match status" value="1"/>
</dbReference>
<dbReference type="InterPro" id="IPR011009">
    <property type="entry name" value="Kinase-like_dom_sf"/>
</dbReference>
<dbReference type="PROSITE" id="PS50043">
    <property type="entry name" value="HTH_LUXR_2"/>
    <property type="match status" value="1"/>
</dbReference>
<dbReference type="EMBL" id="JBIALX010000019">
    <property type="protein sequence ID" value="MFF0457770.1"/>
    <property type="molecule type" value="Genomic_DNA"/>
</dbReference>
<evidence type="ECO:0000256" key="1">
    <source>
        <dbReference type="ARBA" id="ARBA00022741"/>
    </source>
</evidence>
<dbReference type="PRINTS" id="PR00038">
    <property type="entry name" value="HTHLUXR"/>
</dbReference>
<sequence length="1093" mass="118724">MTDADPFRTQRDLGADVVAELRTAGLEDAEEIGHGGFGVVYRCAQPVLDRVVAVKVLTGDLEENRERFFREQRAMGRLTGHPNIVEVLEVGQTESGLPYLVMPFYLRGSLDGWIRRDGPLPVAEVLRLGVKMAGALETAHRAEVLHRDVKPSNILLTDYGEPALSDFGIAYLAGGFRTATGTVTGSPAFTAPEVLAGDPPSRGSDVYGLGSTLFCALTGHAAFERRSGEQVVAQFLRITSQSVPDLRERGIPDDLSAVIEAGMCRDNRNRPTAMAFGEQLQRVQSAHGWVVDQMPLRVGPGGERISAAVMASAGGSGVPGRRDVGRQEDTGNLPRELTSFVDRRRQVSDVKNLLSGSCLVTLTGIGGVGKSRLALRVAHKLQREFAGGVWLVELGELRDPSLVVYLVAATFGLRQQAGKPMIEVLVELLSTRAVLLVLDNCEQVVEAVAKLVESLLQACPELRILATSREGLDVGGEALLPVPPLRFPDLKTEASMRSAASYDAVMMFTERAAAAVPGFELTEENRVSMARICARLDGLPLAIELAAAQLRTMSAEQILARLTDRFTLLTRGSRGAPTRQQTLAWCIGWSYDLCSPNEQRLWGRLSVFARSFELDAAEEVCGADLTETELLEALSGLVDKSILLREEAGSTVRFRMLETVQEYGIKKVIESGEFAELSQRYRSWYQRLAVNLDTDWVSPRQLDWVNRITRELPNLRKALDLSIADGDGAGLRTTVALYSFWVGSGRLSEGCRWCNRLLASASDGAVVDRAKALTMITVFAATLRDLPVATPRVAELRSLADQTADYSIGALLAFADGYLALSSGDLARARAQLKDAAEKFAVCGEATVRLRALHHLGWASVLDGDIPSAVASLTEVLTTVDTSGESYFRSLALRPLALATWLQGAPERAVQLLNEALRLALRVRDPLIAAVGLEMLAWIVAEMKDVQRSAVLLGAAAGLGRSVGGSSIVYPHLVVYHEKCERRIRDMLGNRKYELALQEGAAMSFESAVDFVVGPSHRAVGSADRESAGLTKREREVVDLVAEGLTNKEIATRLVISQRTAQGHVEHILSKLGFTRRAQIAAWAGEHPRDKLD</sequence>
<dbReference type="Gene3D" id="1.25.40.10">
    <property type="entry name" value="Tetratricopeptide repeat domain"/>
    <property type="match status" value="1"/>
</dbReference>
<accession>A0ABW6NRK6</accession>
<dbReference type="Proteomes" id="UP001601521">
    <property type="component" value="Unassembled WGS sequence"/>
</dbReference>
<feature type="domain" description="Protein kinase" evidence="5">
    <location>
        <begin position="26"/>
        <end position="290"/>
    </location>
</feature>
<dbReference type="InterPro" id="IPR000719">
    <property type="entry name" value="Prot_kinase_dom"/>
</dbReference>
<dbReference type="InterPro" id="IPR008271">
    <property type="entry name" value="Ser/Thr_kinase_AS"/>
</dbReference>
<dbReference type="PANTHER" id="PTHR47691:SF3">
    <property type="entry name" value="HTH-TYPE TRANSCRIPTIONAL REGULATOR RV0890C-RELATED"/>
    <property type="match status" value="1"/>
</dbReference>
<dbReference type="SUPFAM" id="SSF56112">
    <property type="entry name" value="Protein kinase-like (PK-like)"/>
    <property type="match status" value="1"/>
</dbReference>
<evidence type="ECO:0000259" key="6">
    <source>
        <dbReference type="PROSITE" id="PS50043"/>
    </source>
</evidence>